<reference evidence="1 2" key="2">
    <citation type="submission" date="2017-10" db="EMBL/GenBank/DDBJ databases">
        <title>Genome analyses suggest a sexual origin of heterokaryosis in a supposedly ancient asexual fungus.</title>
        <authorList>
            <person name="Corradi N."/>
            <person name="Sedzielewska K."/>
            <person name="Noel J."/>
            <person name="Charron P."/>
            <person name="Farinelli L."/>
            <person name="Marton T."/>
            <person name="Kruger M."/>
            <person name="Pelin A."/>
            <person name="Brachmann A."/>
            <person name="Corradi N."/>
        </authorList>
    </citation>
    <scope>NUCLEOTIDE SEQUENCE [LARGE SCALE GENOMIC DNA]</scope>
    <source>
        <strain evidence="1 2">A1</strain>
    </source>
</reference>
<dbReference type="OrthoDB" id="2307203at2759"/>
<dbReference type="VEuPathDB" id="FungiDB:FUN_023547"/>
<dbReference type="VEuPathDB" id="FungiDB:RhiirFUN_001654"/>
<sequence>MFKLNGDILYLIFKELQNDKKTFLSCLPVNKTWCEITIPILWKNPWKYLIEELLLILLNVVISHLSDESRSNLKNKGVQFLTTVYQKPLFNYISFCRYLNINDLDKMINVIIIDPYDIDVFLNFRKEIISLFINENTRLTHLYIPKKFDYQINLFPGAKRCFSELEFLSCNTCINDNVLIGLTEICNSVKKLELLIEKHNNNYGINKLIESPKKLFNVCLITKEFFKNDIFCKVLENSLVKHANTLLHFKTNIQPTTNILSSFVNLNRLELSGEYVERMSELKNISLPFLQILKAKNVLIKVLTSLINNTNGHLIEISIDHIFRNEIDNEKIIQVIYQSCPNLTYLKLMFRNRNILELENLLNNCQYLNGLYILVDNDIWDSNNDYEFNWDFLFEVLTRSSPINLFKFKFYFYETPKLKSLKLFLDNWKGKHSMLLQTIQDIYWVSKIIGAKYFDLIEEYKTQGIVKMYNHSIPNDNIFEDFEWIQENI</sequence>
<dbReference type="EMBL" id="LLXH01000977">
    <property type="protein sequence ID" value="PKC61496.1"/>
    <property type="molecule type" value="Genomic_DNA"/>
</dbReference>
<gene>
    <name evidence="1" type="ORF">RhiirA1_466458</name>
</gene>
<accession>A0A2I1F399</accession>
<reference evidence="1 2" key="1">
    <citation type="submission" date="2017-10" db="EMBL/GenBank/DDBJ databases">
        <title>Extensive intraspecific genome diversity in a model arbuscular mycorrhizal fungus.</title>
        <authorList>
            <person name="Chen E.C.H."/>
            <person name="Morin E."/>
            <person name="Baudet D."/>
            <person name="Noel J."/>
            <person name="Ndikumana S."/>
            <person name="Charron P."/>
            <person name="St-Onge C."/>
            <person name="Giorgi J."/>
            <person name="Grigoriev I.V."/>
            <person name="Roux C."/>
            <person name="Martin F.M."/>
            <person name="Corradi N."/>
        </authorList>
    </citation>
    <scope>NUCLEOTIDE SEQUENCE [LARGE SCALE GENOMIC DNA]</scope>
    <source>
        <strain evidence="1 2">A1</strain>
    </source>
</reference>
<dbReference type="Proteomes" id="UP000232688">
    <property type="component" value="Unassembled WGS sequence"/>
</dbReference>
<dbReference type="VEuPathDB" id="FungiDB:RhiirA1_466458"/>
<protein>
    <submittedName>
        <fullName evidence="1">Uncharacterized protein</fullName>
    </submittedName>
</protein>
<comment type="caution">
    <text evidence="1">The sequence shown here is derived from an EMBL/GenBank/DDBJ whole genome shotgun (WGS) entry which is preliminary data.</text>
</comment>
<evidence type="ECO:0000313" key="1">
    <source>
        <dbReference type="EMBL" id="PKC61496.1"/>
    </source>
</evidence>
<organism evidence="1 2">
    <name type="scientific">Rhizophagus irregularis</name>
    <dbReference type="NCBI Taxonomy" id="588596"/>
    <lineage>
        <taxon>Eukaryota</taxon>
        <taxon>Fungi</taxon>
        <taxon>Fungi incertae sedis</taxon>
        <taxon>Mucoromycota</taxon>
        <taxon>Glomeromycotina</taxon>
        <taxon>Glomeromycetes</taxon>
        <taxon>Glomerales</taxon>
        <taxon>Glomeraceae</taxon>
        <taxon>Rhizophagus</taxon>
    </lineage>
</organism>
<dbReference type="AlphaFoldDB" id="A0A2I1F399"/>
<evidence type="ECO:0000313" key="2">
    <source>
        <dbReference type="Proteomes" id="UP000232688"/>
    </source>
</evidence>
<name>A0A2I1F399_9GLOM</name>
<proteinExistence type="predicted"/>